<dbReference type="EMBL" id="QUAJ01000041">
    <property type="protein sequence ID" value="REI39523.1"/>
    <property type="molecule type" value="Genomic_DNA"/>
</dbReference>
<evidence type="ECO:0000256" key="4">
    <source>
        <dbReference type="ARBA" id="ARBA00022692"/>
    </source>
</evidence>
<evidence type="ECO:0000256" key="5">
    <source>
        <dbReference type="ARBA" id="ARBA00022989"/>
    </source>
</evidence>
<keyword evidence="3 8" id="KW-0808">Transferase</keyword>
<evidence type="ECO:0000256" key="1">
    <source>
        <dbReference type="ARBA" id="ARBA00007150"/>
    </source>
</evidence>
<evidence type="ECO:0000256" key="6">
    <source>
        <dbReference type="ARBA" id="ARBA00023136"/>
    </source>
</evidence>
<dbReference type="NCBIfam" id="TIGR00544">
    <property type="entry name" value="lgt"/>
    <property type="match status" value="1"/>
</dbReference>
<feature type="transmembrane region" description="Helical" evidence="7">
    <location>
        <begin position="39"/>
        <end position="58"/>
    </location>
</feature>
<dbReference type="GO" id="GO:0016740">
    <property type="term" value="F:transferase activity"/>
    <property type="evidence" value="ECO:0007669"/>
    <property type="project" value="UniProtKB-KW"/>
</dbReference>
<protein>
    <submittedName>
        <fullName evidence="8">Prolipoprotein diacylglyceryl transferase</fullName>
    </submittedName>
</protein>
<dbReference type="Proteomes" id="UP000263486">
    <property type="component" value="Unassembled WGS sequence"/>
</dbReference>
<feature type="transmembrane region" description="Helical" evidence="7">
    <location>
        <begin position="207"/>
        <end position="228"/>
    </location>
</feature>
<keyword evidence="5 7" id="KW-1133">Transmembrane helix</keyword>
<sequence length="232" mass="26045">MAVYALLGGVIGARIGYILFYSLDFYVKNPIEILKIHEGGMSIHGGIVGGIIASLIFMKRNKEVKVLEMADLAAPPLILAQAIGRIGCDVYGVVMKNPKFWGIPVNGYIYHPAQLYEFVLDYLLFFYLWRKRKSVKHEGQLFGIYLIGFAAIRSIVELFRGNPKILGFISVSHLLSLTLIIVGVVWLRITAKKSNSKIEARLKCFPLYIEITVFLVVLLLSIGIFYGVQLNF</sequence>
<dbReference type="PANTHER" id="PTHR30589:SF0">
    <property type="entry name" value="PHOSPHATIDYLGLYCEROL--PROLIPOPROTEIN DIACYLGLYCERYL TRANSFERASE"/>
    <property type="match status" value="1"/>
</dbReference>
<evidence type="ECO:0000256" key="2">
    <source>
        <dbReference type="ARBA" id="ARBA00022475"/>
    </source>
</evidence>
<comment type="similarity">
    <text evidence="1">Belongs to the Lgt family.</text>
</comment>
<keyword evidence="4 7" id="KW-0812">Transmembrane</keyword>
<dbReference type="Pfam" id="PF01790">
    <property type="entry name" value="LGT"/>
    <property type="match status" value="1"/>
</dbReference>
<dbReference type="PANTHER" id="PTHR30589">
    <property type="entry name" value="PROLIPOPROTEIN DIACYLGLYCERYL TRANSFERASE"/>
    <property type="match status" value="1"/>
</dbReference>
<feature type="transmembrane region" description="Helical" evidence="7">
    <location>
        <begin position="165"/>
        <end position="187"/>
    </location>
</feature>
<evidence type="ECO:0000313" key="8">
    <source>
        <dbReference type="EMBL" id="REI39523.1"/>
    </source>
</evidence>
<organism evidence="8 9">
    <name type="scientific">Psychrilyobacter piezotolerans</name>
    <dbReference type="NCBI Taxonomy" id="2293438"/>
    <lineage>
        <taxon>Bacteria</taxon>
        <taxon>Fusobacteriati</taxon>
        <taxon>Fusobacteriota</taxon>
        <taxon>Fusobacteriia</taxon>
        <taxon>Fusobacteriales</taxon>
        <taxon>Fusobacteriaceae</taxon>
        <taxon>Psychrilyobacter</taxon>
    </lineage>
</organism>
<accession>A0ABX9KDT8</accession>
<gene>
    <name evidence="8" type="primary">lgt</name>
    <name evidence="8" type="ORF">DYH56_14535</name>
</gene>
<evidence type="ECO:0000256" key="7">
    <source>
        <dbReference type="SAM" id="Phobius"/>
    </source>
</evidence>
<name>A0ABX9KDT8_9FUSO</name>
<evidence type="ECO:0000256" key="3">
    <source>
        <dbReference type="ARBA" id="ARBA00022679"/>
    </source>
</evidence>
<dbReference type="InterPro" id="IPR001640">
    <property type="entry name" value="Lgt"/>
</dbReference>
<keyword evidence="9" id="KW-1185">Reference proteome</keyword>
<comment type="caution">
    <text evidence="8">The sequence shown here is derived from an EMBL/GenBank/DDBJ whole genome shotgun (WGS) entry which is preliminary data.</text>
</comment>
<keyword evidence="6 7" id="KW-0472">Membrane</keyword>
<feature type="transmembrane region" description="Helical" evidence="7">
    <location>
        <begin position="141"/>
        <end position="159"/>
    </location>
</feature>
<feature type="transmembrane region" description="Helical" evidence="7">
    <location>
        <begin position="6"/>
        <end position="27"/>
    </location>
</feature>
<proteinExistence type="inferred from homology"/>
<evidence type="ECO:0000313" key="9">
    <source>
        <dbReference type="Proteomes" id="UP000263486"/>
    </source>
</evidence>
<keyword evidence="2" id="KW-1003">Cell membrane</keyword>
<feature type="transmembrane region" description="Helical" evidence="7">
    <location>
        <begin position="108"/>
        <end position="129"/>
    </location>
</feature>
<reference evidence="8 9" key="1">
    <citation type="submission" date="2018-08" db="EMBL/GenBank/DDBJ databases">
        <title>Draft genome sequence of Psychrilyobacter sp. strain SD5 isolated from Black Sea water.</title>
        <authorList>
            <person name="Yadav S."/>
            <person name="Villanueva L."/>
            <person name="Damste J.S.S."/>
        </authorList>
    </citation>
    <scope>NUCLEOTIDE SEQUENCE [LARGE SCALE GENOMIC DNA]</scope>
    <source>
        <strain evidence="8 9">SD5</strain>
    </source>
</reference>